<feature type="compositionally biased region" description="Polar residues" evidence="14">
    <location>
        <begin position="747"/>
        <end position="756"/>
    </location>
</feature>
<feature type="region of interest" description="Disordered" evidence="14">
    <location>
        <begin position="392"/>
        <end position="424"/>
    </location>
</feature>
<dbReference type="Pfam" id="PF00752">
    <property type="entry name" value="XPG_N"/>
    <property type="match status" value="1"/>
</dbReference>
<evidence type="ECO:0000259" key="15">
    <source>
        <dbReference type="SMART" id="SM00484"/>
    </source>
</evidence>
<dbReference type="OrthoDB" id="31113at2759"/>
<feature type="compositionally biased region" description="Acidic residues" evidence="14">
    <location>
        <begin position="725"/>
        <end position="743"/>
    </location>
</feature>
<comment type="subcellular location">
    <subcellularLocation>
        <location evidence="2">Nucleus</location>
    </subcellularLocation>
</comment>
<evidence type="ECO:0000313" key="18">
    <source>
        <dbReference type="Proteomes" id="UP000222788"/>
    </source>
</evidence>
<evidence type="ECO:0000256" key="8">
    <source>
        <dbReference type="ARBA" id="ARBA00022801"/>
    </source>
</evidence>
<evidence type="ECO:0000256" key="13">
    <source>
        <dbReference type="SAM" id="Coils"/>
    </source>
</evidence>
<dbReference type="Gene3D" id="1.10.150.20">
    <property type="entry name" value="5' to 3' exonuclease, C-terminal subdomain"/>
    <property type="match status" value="1"/>
</dbReference>
<dbReference type="PROSITE" id="PS00842">
    <property type="entry name" value="XPG_2"/>
    <property type="match status" value="1"/>
</dbReference>
<feature type="region of interest" description="Disordered" evidence="14">
    <location>
        <begin position="696"/>
        <end position="765"/>
    </location>
</feature>
<reference evidence="17 18" key="2">
    <citation type="journal article" date="2013" name="IMA Fungus">
        <title>IMA Genome-F 1: Ceratocystis fimbriata: Draft nuclear genome sequence for the plant pathogen, Ceratocystis fimbriata.</title>
        <authorList>
            <person name="Wilken P.M."/>
            <person name="Steenkamp E.T."/>
            <person name="Wingfield M.J."/>
            <person name="de Beer Z.W."/>
            <person name="Wingfield B.D."/>
        </authorList>
    </citation>
    <scope>NUCLEOTIDE SEQUENCE [LARGE SCALE GENOMIC DNA]</scope>
    <source>
        <strain evidence="17 18">CBS 114723</strain>
    </source>
</reference>
<keyword evidence="9" id="KW-0460">Magnesium</keyword>
<reference evidence="17 18" key="1">
    <citation type="journal article" date="2013" name="Fungal Biol.">
        <title>Analysis of microsatellite markers in the genome of the plant pathogen Ceratocystis fimbriata.</title>
        <authorList>
            <person name="Simpson M.C."/>
            <person name="Wilken P.M."/>
            <person name="Coetzee M.P."/>
            <person name="Wingfield M.J."/>
            <person name="Wingfield B.D."/>
        </authorList>
    </citation>
    <scope>NUCLEOTIDE SEQUENCE [LARGE SCALE GENOMIC DNA]</scope>
    <source>
        <strain evidence="17 18">CBS 114723</strain>
    </source>
</reference>
<dbReference type="Proteomes" id="UP000222788">
    <property type="component" value="Unassembled WGS sequence"/>
</dbReference>
<feature type="compositionally biased region" description="Basic residues" evidence="14">
    <location>
        <begin position="1179"/>
        <end position="1193"/>
    </location>
</feature>
<evidence type="ECO:0000256" key="14">
    <source>
        <dbReference type="SAM" id="MobiDB-lite"/>
    </source>
</evidence>
<feature type="compositionally biased region" description="Acidic residues" evidence="14">
    <location>
        <begin position="1156"/>
        <end position="1176"/>
    </location>
</feature>
<keyword evidence="7" id="KW-0227">DNA damage</keyword>
<keyword evidence="5" id="KW-0479">Metal-binding</keyword>
<dbReference type="SMART" id="SM00484">
    <property type="entry name" value="XPGI"/>
    <property type="match status" value="1"/>
</dbReference>
<dbReference type="InterPro" id="IPR001044">
    <property type="entry name" value="XPG/Rad2_eukaryotes"/>
</dbReference>
<dbReference type="InterPro" id="IPR008918">
    <property type="entry name" value="HhH2"/>
</dbReference>
<name>A0A2C5WYD8_9PEZI</name>
<keyword evidence="13" id="KW-0175">Coiled coil</keyword>
<feature type="compositionally biased region" description="Polar residues" evidence="14">
    <location>
        <begin position="501"/>
        <end position="527"/>
    </location>
</feature>
<dbReference type="SUPFAM" id="SSF47807">
    <property type="entry name" value="5' to 3' exonuclease, C-terminal subdomain"/>
    <property type="match status" value="1"/>
</dbReference>
<feature type="domain" description="XPG-I" evidence="15">
    <location>
        <begin position="863"/>
        <end position="932"/>
    </location>
</feature>
<evidence type="ECO:0000256" key="2">
    <source>
        <dbReference type="ARBA" id="ARBA00004123"/>
    </source>
</evidence>
<dbReference type="InterPro" id="IPR036279">
    <property type="entry name" value="5-3_exonuclease_C_sf"/>
</dbReference>
<evidence type="ECO:0000259" key="16">
    <source>
        <dbReference type="SMART" id="SM00485"/>
    </source>
</evidence>
<dbReference type="CDD" id="cd09868">
    <property type="entry name" value="PIN_XPG_RAD2"/>
    <property type="match status" value="2"/>
</dbReference>
<dbReference type="SUPFAM" id="SSF88723">
    <property type="entry name" value="PIN domain-like"/>
    <property type="match status" value="1"/>
</dbReference>
<comment type="caution">
    <text evidence="17">The sequence shown here is derived from an EMBL/GenBank/DDBJ whole genome shotgun (WGS) entry which is preliminary data.</text>
</comment>
<keyword evidence="10" id="KW-0234">DNA repair</keyword>
<keyword evidence="4" id="KW-0540">Nuclease</keyword>
<evidence type="ECO:0000256" key="10">
    <source>
        <dbReference type="ARBA" id="ARBA00023204"/>
    </source>
</evidence>
<sequence length="1193" mass="134991">MGVTGLWQVVQPCARPTNIATLNRKRLAVDASIWIYQFLKAVRDKEGNALNSSHVVGFFRRICKLLWFGILPVFVFDGGAPVLKRQTIQNRRQRREGRREDASRTAGKLLTVQMQRLAYEEVERQKKRRRSQKDVQVAEKQVDQEEPEIDFQNAVYVDEIGLSPQERLRKRKFVKQDPYHLPDLEGGVGARANPEDPRIMSVEELEEYARQFNAGEDVDLYDFSNIDFDGDFFQSLPAADRYYILNAARLRSRLRMGLDKEQLEIMFPDRMAFSRFQIERVQERNNLTQRLMKELGMTGLDLTVDGGRRIAGDKNREYILVKNDSAEGGWALGVVNRDKDIGKAHKPIDVDALQFEFQGQDGYSDEGEDEDFEDVPIEGLNRLPKTRALAARALQQSQTAPLQASAKREKDEERDRDEDEGLFVSNAPLQIERSFPENQYTATDKYEQDDIDIAIALALETQHKAMISTKVSAYDEAEPNDNLTDVPVWKQKAVEMPQSLSRPITKSTLNTLNQRANTEVSNPTTREVAQPEPADDNDSDSDMDFHAALAMSRKAQQHKPATAPLPMISMKANTPSSQSLPFPKLDWTAKKKIQPPKKTPGPPDEGSSLELGGGFVPDSHNNDKPNNELPPWMLDDTDIIESLKKQEEAQRQMDANDRDHALSEQRFYGGIRSRQADLIEVLSDSDSEIELVDAIPQKIVNDKESIPSTTPNLQPQPTNKPPLELDVEDSKEDSPEPEFEDVVAIDTATNKASTPESPRESSVHEFEIDDEELFGEGAQNSDNEDSKLDDFSDLEDEQLLIQLAEEAEEHARFANQVQNRPEGTNHSSIEAELRQLRDEQRRERRDADEVTETMALQCQDLLRLFGIPFITAPMEAEAQCAELVRLGLVDGIITDDSDTFLFGGTRVYKNMFNTSKFVECYITSDLETEMSLDRDSLISLALLLGSDYTEGLPGVGPVTAVEILSEFPGKDGLEKFKEWWEDVQLHNRPHDADKSAFRRKFRKSHSTKLFLPASFPSKTVYDAYIRPEVDDSDEPFQWGVPDLDGLRKFLMATTGWSQDRTDEVLVPVIRDMNRREREGTQSNITKYFQGGVGVGARDAFAPRQRVQGSKRMAKAVDRLKQAVTGELADESSTPGNATKTSTKRKRPEKKVQRIDDESEGYEEGEGEGTAHDDDDQAVGRRRKASRKANQRSR</sequence>
<dbReference type="EMBL" id="APWK03000063">
    <property type="protein sequence ID" value="PHH52578.1"/>
    <property type="molecule type" value="Genomic_DNA"/>
</dbReference>
<dbReference type="Gene3D" id="3.40.50.1010">
    <property type="entry name" value="5'-nuclease"/>
    <property type="match status" value="2"/>
</dbReference>
<keyword evidence="18" id="KW-1185">Reference proteome</keyword>
<dbReference type="InterPro" id="IPR019974">
    <property type="entry name" value="XPG_CS"/>
</dbReference>
<dbReference type="SMART" id="SM00485">
    <property type="entry name" value="XPGN"/>
    <property type="match status" value="1"/>
</dbReference>
<feature type="compositionally biased region" description="Acidic residues" evidence="14">
    <location>
        <begin position="533"/>
        <end position="542"/>
    </location>
</feature>
<dbReference type="FunFam" id="3.40.50.1010:FF:000061">
    <property type="entry name" value="Single-stranded DNA endonuclease (Eurofung)"/>
    <property type="match status" value="1"/>
</dbReference>
<feature type="region of interest" description="Disordered" evidence="14">
    <location>
        <begin position="588"/>
        <end position="633"/>
    </location>
</feature>
<feature type="compositionally biased region" description="Polar residues" evidence="14">
    <location>
        <begin position="706"/>
        <end position="717"/>
    </location>
</feature>
<evidence type="ECO:0000256" key="7">
    <source>
        <dbReference type="ARBA" id="ARBA00022763"/>
    </source>
</evidence>
<dbReference type="FunFam" id="1.10.150.20:FF:000050">
    <property type="entry name" value="DNA repair protein UVH3"/>
    <property type="match status" value="1"/>
</dbReference>
<comment type="cofactor">
    <cofactor evidence="1">
        <name>Mg(2+)</name>
        <dbReference type="ChEBI" id="CHEBI:18420"/>
    </cofactor>
</comment>
<dbReference type="GO" id="GO:0003697">
    <property type="term" value="F:single-stranded DNA binding"/>
    <property type="evidence" value="ECO:0007669"/>
    <property type="project" value="InterPro"/>
</dbReference>
<feature type="domain" description="XPG N-terminal" evidence="16">
    <location>
        <begin position="1"/>
        <end position="98"/>
    </location>
</feature>
<comment type="similarity">
    <text evidence="3">Belongs to the XPG/RAD2 endonuclease family. XPG subfamily.</text>
</comment>
<evidence type="ECO:0000256" key="9">
    <source>
        <dbReference type="ARBA" id="ARBA00022842"/>
    </source>
</evidence>
<dbReference type="SMART" id="SM00279">
    <property type="entry name" value="HhH2"/>
    <property type="match status" value="1"/>
</dbReference>
<gene>
    <name evidence="17" type="primary">rad13</name>
    <name evidence="17" type="ORF">CFIMG_005146RAa</name>
</gene>
<evidence type="ECO:0000256" key="11">
    <source>
        <dbReference type="ARBA" id="ARBA00023242"/>
    </source>
</evidence>
<dbReference type="FunFam" id="3.40.50.1010:FF:000025">
    <property type="entry name" value="DNA repair protein RAD2"/>
    <property type="match status" value="1"/>
</dbReference>
<dbReference type="STRING" id="1035309.A0A2C5WYD8"/>
<feature type="region of interest" description="Disordered" evidence="14">
    <location>
        <begin position="1124"/>
        <end position="1193"/>
    </location>
</feature>
<keyword evidence="8" id="KW-0378">Hydrolase</keyword>
<evidence type="ECO:0000256" key="12">
    <source>
        <dbReference type="ARBA" id="ARBA00053135"/>
    </source>
</evidence>
<feature type="region of interest" description="Disordered" evidence="14">
    <location>
        <begin position="501"/>
        <end position="542"/>
    </location>
</feature>
<evidence type="ECO:0000256" key="6">
    <source>
        <dbReference type="ARBA" id="ARBA00022759"/>
    </source>
</evidence>
<dbReference type="InterPro" id="IPR029060">
    <property type="entry name" value="PIN-like_dom_sf"/>
</dbReference>
<evidence type="ECO:0000256" key="5">
    <source>
        <dbReference type="ARBA" id="ARBA00022723"/>
    </source>
</evidence>
<feature type="compositionally biased region" description="Polar residues" evidence="14">
    <location>
        <begin position="1130"/>
        <end position="1140"/>
    </location>
</feature>
<proteinExistence type="inferred from homology"/>
<dbReference type="PANTHER" id="PTHR16171:SF7">
    <property type="entry name" value="DNA REPAIR PROTEIN RAD2"/>
    <property type="match status" value="1"/>
</dbReference>
<feature type="coiled-coil region" evidence="13">
    <location>
        <begin position="826"/>
        <end position="853"/>
    </location>
</feature>
<keyword evidence="11" id="KW-0539">Nucleus</keyword>
<evidence type="ECO:0000256" key="3">
    <source>
        <dbReference type="ARBA" id="ARBA00005283"/>
    </source>
</evidence>
<dbReference type="InterPro" id="IPR006085">
    <property type="entry name" value="XPG_DNA_repair_N"/>
</dbReference>
<dbReference type="GO" id="GO:0006289">
    <property type="term" value="P:nucleotide-excision repair"/>
    <property type="evidence" value="ECO:0007669"/>
    <property type="project" value="InterPro"/>
</dbReference>
<dbReference type="Pfam" id="PF00867">
    <property type="entry name" value="XPG_I"/>
    <property type="match status" value="1"/>
</dbReference>
<dbReference type="GO" id="GO:0004520">
    <property type="term" value="F:DNA endonuclease activity"/>
    <property type="evidence" value="ECO:0007669"/>
    <property type="project" value="TreeGrafter"/>
</dbReference>
<evidence type="ECO:0000256" key="4">
    <source>
        <dbReference type="ARBA" id="ARBA00022722"/>
    </source>
</evidence>
<dbReference type="PRINTS" id="PR00066">
    <property type="entry name" value="XRODRMPGMNTG"/>
</dbReference>
<organism evidence="17 18">
    <name type="scientific">Ceratocystis fimbriata CBS 114723</name>
    <dbReference type="NCBI Taxonomy" id="1035309"/>
    <lineage>
        <taxon>Eukaryota</taxon>
        <taxon>Fungi</taxon>
        <taxon>Dikarya</taxon>
        <taxon>Ascomycota</taxon>
        <taxon>Pezizomycotina</taxon>
        <taxon>Sordariomycetes</taxon>
        <taxon>Hypocreomycetidae</taxon>
        <taxon>Microascales</taxon>
        <taxon>Ceratocystidaceae</taxon>
        <taxon>Ceratocystis</taxon>
    </lineage>
</organism>
<dbReference type="GO" id="GO:0016788">
    <property type="term" value="F:hydrolase activity, acting on ester bonds"/>
    <property type="evidence" value="ECO:0007669"/>
    <property type="project" value="InterPro"/>
</dbReference>
<dbReference type="PANTHER" id="PTHR16171">
    <property type="entry name" value="DNA REPAIR PROTEIN COMPLEMENTING XP-G CELLS-RELATED"/>
    <property type="match status" value="1"/>
</dbReference>
<comment type="function">
    <text evidence="12">Single-stranded DNA endonuclease involved in excision repair of DNA damaged with UV light, bulky adducts, or cross-linking agents. Essential for the incision step of excision-repair.</text>
</comment>
<keyword evidence="6" id="KW-0255">Endonuclease</keyword>
<accession>A0A2C5WYD8</accession>
<protein>
    <submittedName>
        <fullName evidence="17">DNA repair protein rad13</fullName>
    </submittedName>
</protein>
<dbReference type="InterPro" id="IPR006086">
    <property type="entry name" value="XPG-I_dom"/>
</dbReference>
<evidence type="ECO:0000313" key="17">
    <source>
        <dbReference type="EMBL" id="PHH52578.1"/>
    </source>
</evidence>
<dbReference type="GO" id="GO:0046872">
    <property type="term" value="F:metal ion binding"/>
    <property type="evidence" value="ECO:0007669"/>
    <property type="project" value="UniProtKB-KW"/>
</dbReference>
<dbReference type="PRINTS" id="PR00853">
    <property type="entry name" value="XPGRADSUPER"/>
</dbReference>
<dbReference type="CDD" id="cd09904">
    <property type="entry name" value="H3TH_XPG"/>
    <property type="match status" value="1"/>
</dbReference>
<dbReference type="InterPro" id="IPR006084">
    <property type="entry name" value="XPG/Rad2"/>
</dbReference>
<evidence type="ECO:0000256" key="1">
    <source>
        <dbReference type="ARBA" id="ARBA00001946"/>
    </source>
</evidence>
<dbReference type="GO" id="GO:0005634">
    <property type="term" value="C:nucleus"/>
    <property type="evidence" value="ECO:0007669"/>
    <property type="project" value="UniProtKB-SubCell"/>
</dbReference>
<dbReference type="AlphaFoldDB" id="A0A2C5WYD8"/>